<dbReference type="InterPro" id="IPR050330">
    <property type="entry name" value="Bact_OuterMem_StrucFunc"/>
</dbReference>
<protein>
    <submittedName>
        <fullName evidence="9">OmpA/MotB domain protein</fullName>
    </submittedName>
</protein>
<dbReference type="PANTHER" id="PTHR30329:SF21">
    <property type="entry name" value="LIPOPROTEIN YIAD-RELATED"/>
    <property type="match status" value="1"/>
</dbReference>
<dbReference type="Pfam" id="PF13677">
    <property type="entry name" value="MotB_plug"/>
    <property type="match status" value="1"/>
</dbReference>
<keyword evidence="3" id="KW-1003">Cell membrane</keyword>
<dbReference type="SUPFAM" id="SSF103088">
    <property type="entry name" value="OmpA-like"/>
    <property type="match status" value="1"/>
</dbReference>
<dbReference type="Gene3D" id="3.30.1330.60">
    <property type="entry name" value="OmpA-like domain"/>
    <property type="match status" value="1"/>
</dbReference>
<name>A6TRP7_ALKMQ</name>
<evidence type="ECO:0000256" key="4">
    <source>
        <dbReference type="ARBA" id="ARBA00022692"/>
    </source>
</evidence>
<dbReference type="OrthoDB" id="9815217at2"/>
<dbReference type="PANTHER" id="PTHR30329">
    <property type="entry name" value="STATOR ELEMENT OF FLAGELLAR MOTOR COMPLEX"/>
    <property type="match status" value="1"/>
</dbReference>
<evidence type="ECO:0000256" key="7">
    <source>
        <dbReference type="PROSITE-ProRule" id="PRU00473"/>
    </source>
</evidence>
<evidence type="ECO:0000313" key="10">
    <source>
        <dbReference type="Proteomes" id="UP000001572"/>
    </source>
</evidence>
<gene>
    <name evidence="9" type="ordered locus">Amet_2713</name>
</gene>
<comment type="subcellular location">
    <subcellularLocation>
        <location evidence="1">Cell membrane</location>
        <topology evidence="1">Single-pass membrane protein</topology>
    </subcellularLocation>
</comment>
<dbReference type="KEGG" id="amt:Amet_2713"/>
<keyword evidence="6 7" id="KW-0472">Membrane</keyword>
<feature type="domain" description="OmpA-like" evidence="8">
    <location>
        <begin position="112"/>
        <end position="237"/>
    </location>
</feature>
<dbReference type="HOGENOM" id="CLU_016890_0_0_9"/>
<dbReference type="GO" id="GO:0005886">
    <property type="term" value="C:plasma membrane"/>
    <property type="evidence" value="ECO:0007669"/>
    <property type="project" value="UniProtKB-SubCell"/>
</dbReference>
<evidence type="ECO:0000256" key="6">
    <source>
        <dbReference type="ARBA" id="ARBA00023136"/>
    </source>
</evidence>
<sequence length="243" mass="27659">MRKEGSTGSPAWMATYADMVTLLLCFFILLFTFSEIDAKKFQAVMQSFQGSLGVLDSGKTIEDSDYITEAMLEELTTNEQVEWEDFRKLQEIVENYLDENGLASDILVLLESRGLILRFHDNILFDSGRAELKSRPMEILKDLAGFLDGEEFQNKHIRVEGHTDTDPLRVTSKYETNWELSVARASNVVRFLIEDAGVTPERFSAAGYGEYRPLAANDTIENKAINRRVDVVILRSELLDFRP</sequence>
<organism evidence="9 10">
    <name type="scientific">Alkaliphilus metalliredigens (strain QYMF)</name>
    <dbReference type="NCBI Taxonomy" id="293826"/>
    <lineage>
        <taxon>Bacteria</taxon>
        <taxon>Bacillati</taxon>
        <taxon>Bacillota</taxon>
        <taxon>Clostridia</taxon>
        <taxon>Peptostreptococcales</taxon>
        <taxon>Natronincolaceae</taxon>
        <taxon>Alkaliphilus</taxon>
    </lineage>
</organism>
<dbReference type="AlphaFoldDB" id="A6TRP7"/>
<dbReference type="EMBL" id="CP000724">
    <property type="protein sequence ID" value="ABR48865.1"/>
    <property type="molecule type" value="Genomic_DNA"/>
</dbReference>
<keyword evidence="5" id="KW-1133">Transmembrane helix</keyword>
<comment type="similarity">
    <text evidence="2">Belongs to the MotB family.</text>
</comment>
<dbReference type="InterPro" id="IPR036737">
    <property type="entry name" value="OmpA-like_sf"/>
</dbReference>
<evidence type="ECO:0000256" key="1">
    <source>
        <dbReference type="ARBA" id="ARBA00004162"/>
    </source>
</evidence>
<dbReference type="STRING" id="293826.Amet_2713"/>
<accession>A6TRP7</accession>
<keyword evidence="10" id="KW-1185">Reference proteome</keyword>
<dbReference type="CDD" id="cd07185">
    <property type="entry name" value="OmpA_C-like"/>
    <property type="match status" value="1"/>
</dbReference>
<proteinExistence type="inferred from homology"/>
<dbReference type="InterPro" id="IPR006665">
    <property type="entry name" value="OmpA-like"/>
</dbReference>
<evidence type="ECO:0000256" key="2">
    <source>
        <dbReference type="ARBA" id="ARBA00008914"/>
    </source>
</evidence>
<dbReference type="Proteomes" id="UP000001572">
    <property type="component" value="Chromosome"/>
</dbReference>
<evidence type="ECO:0000313" key="9">
    <source>
        <dbReference type="EMBL" id="ABR48865.1"/>
    </source>
</evidence>
<evidence type="ECO:0000259" key="8">
    <source>
        <dbReference type="PROSITE" id="PS51123"/>
    </source>
</evidence>
<dbReference type="Pfam" id="PF00691">
    <property type="entry name" value="OmpA"/>
    <property type="match status" value="1"/>
</dbReference>
<dbReference type="RefSeq" id="WP_012063838.1">
    <property type="nucleotide sequence ID" value="NC_009633.1"/>
</dbReference>
<dbReference type="eggNOG" id="COG1360">
    <property type="taxonomic scope" value="Bacteria"/>
</dbReference>
<dbReference type="InterPro" id="IPR025713">
    <property type="entry name" value="MotB-like_N_dom"/>
</dbReference>
<reference evidence="10" key="1">
    <citation type="journal article" date="2016" name="Genome Announc.">
        <title>Complete genome sequence of Alkaliphilus metalliredigens strain QYMF, an alkaliphilic and metal-reducing bacterium isolated from borax-contaminated leachate ponds.</title>
        <authorList>
            <person name="Hwang C."/>
            <person name="Copeland A."/>
            <person name="Lucas S."/>
            <person name="Lapidus A."/>
            <person name="Barry K."/>
            <person name="Detter J.C."/>
            <person name="Glavina Del Rio T."/>
            <person name="Hammon N."/>
            <person name="Israni S."/>
            <person name="Dalin E."/>
            <person name="Tice H."/>
            <person name="Pitluck S."/>
            <person name="Chertkov O."/>
            <person name="Brettin T."/>
            <person name="Bruce D."/>
            <person name="Han C."/>
            <person name="Schmutz J."/>
            <person name="Larimer F."/>
            <person name="Land M.L."/>
            <person name="Hauser L."/>
            <person name="Kyrpides N."/>
            <person name="Mikhailova N."/>
            <person name="Ye Q."/>
            <person name="Zhou J."/>
            <person name="Richardson P."/>
            <person name="Fields M.W."/>
        </authorList>
    </citation>
    <scope>NUCLEOTIDE SEQUENCE [LARGE SCALE GENOMIC DNA]</scope>
    <source>
        <strain evidence="10">QYMF</strain>
    </source>
</reference>
<evidence type="ECO:0000256" key="3">
    <source>
        <dbReference type="ARBA" id="ARBA00022475"/>
    </source>
</evidence>
<evidence type="ECO:0000256" key="5">
    <source>
        <dbReference type="ARBA" id="ARBA00022989"/>
    </source>
</evidence>
<keyword evidence="4" id="KW-0812">Transmembrane</keyword>
<dbReference type="PROSITE" id="PS51123">
    <property type="entry name" value="OMPA_2"/>
    <property type="match status" value="1"/>
</dbReference>